<sequence length="137" mass="13562">MLILRIAFWIAVVAVLLPSAPSMSSSDGTAQAASGAPAGDAEVFDASAAVDMAMNTGSDVLSFCERNDAVCDTVAAGGSHVANQLIYYTGEAVSWAAQALIDARSAETGAPGVSPAAPVTPAEVTADVPAPIPSQGA</sequence>
<evidence type="ECO:0000313" key="4">
    <source>
        <dbReference type="Proteomes" id="UP000032160"/>
    </source>
</evidence>
<keyword evidence="4" id="KW-1185">Reference proteome</keyword>
<feature type="region of interest" description="Disordered" evidence="1">
    <location>
        <begin position="107"/>
        <end position="137"/>
    </location>
</feature>
<feature type="chain" id="PRO_5004958390" evidence="2">
    <location>
        <begin position="25"/>
        <end position="137"/>
    </location>
</feature>
<dbReference type="InterPro" id="IPR029058">
    <property type="entry name" value="AB_hydrolase_fold"/>
</dbReference>
<evidence type="ECO:0000256" key="2">
    <source>
        <dbReference type="SAM" id="SignalP"/>
    </source>
</evidence>
<dbReference type="Proteomes" id="UP000032160">
    <property type="component" value="Chromosome I"/>
</dbReference>
<gene>
    <name evidence="3" type="ORF">BN1012_Phect2437</name>
</gene>
<feature type="compositionally biased region" description="Low complexity" evidence="1">
    <location>
        <begin position="113"/>
        <end position="129"/>
    </location>
</feature>
<evidence type="ECO:0000256" key="1">
    <source>
        <dbReference type="SAM" id="MobiDB-lite"/>
    </source>
</evidence>
<accession>X5MMS2</accession>
<organism evidence="3 4">
    <name type="scientific">Candidatus Phaeomarinibacter ectocarpi</name>
    <dbReference type="NCBI Taxonomy" id="1458461"/>
    <lineage>
        <taxon>Bacteria</taxon>
        <taxon>Pseudomonadati</taxon>
        <taxon>Pseudomonadota</taxon>
        <taxon>Alphaproteobacteria</taxon>
        <taxon>Hyphomicrobiales</taxon>
        <taxon>Parvibaculaceae</taxon>
        <taxon>Candidatus Phaeomarinibacter</taxon>
    </lineage>
</organism>
<dbReference type="AlphaFoldDB" id="X5MMS2"/>
<name>X5MMS2_9HYPH</name>
<dbReference type="OrthoDB" id="7923950at2"/>
<dbReference type="RefSeq" id="WP_043948645.1">
    <property type="nucleotide sequence ID" value="NZ_HG966617.1"/>
</dbReference>
<keyword evidence="2" id="KW-0732">Signal</keyword>
<dbReference type="EMBL" id="HG966617">
    <property type="protein sequence ID" value="CDO60650.1"/>
    <property type="molecule type" value="Genomic_DNA"/>
</dbReference>
<dbReference type="HOGENOM" id="CLU_1861568_0_0_5"/>
<dbReference type="KEGG" id="pect:BN1012_Phect2437"/>
<reference evidence="3 4" key="1">
    <citation type="journal article" date="2014" name="Front. Genet.">
        <title>Genome and metabolic network of "Candidatus Phaeomarinobacter ectocarpi" Ec32, a new candidate genus of Alphaproteobacteria frequently associated with brown algae.</title>
        <authorList>
            <person name="Dittami S.M."/>
            <person name="Barbeyron T."/>
            <person name="Boyen C."/>
            <person name="Cambefort J."/>
            <person name="Collet G."/>
            <person name="Delage L."/>
            <person name="Gobet A."/>
            <person name="Groisillier A."/>
            <person name="Leblanc C."/>
            <person name="Michel G."/>
            <person name="Scornet D."/>
            <person name="Siegel A."/>
            <person name="Tapia J.E."/>
            <person name="Tonon T."/>
        </authorList>
    </citation>
    <scope>NUCLEOTIDE SEQUENCE [LARGE SCALE GENOMIC DNA]</scope>
    <source>
        <strain evidence="3 4">Ec32</strain>
    </source>
</reference>
<evidence type="ECO:0000313" key="3">
    <source>
        <dbReference type="EMBL" id="CDO60650.1"/>
    </source>
</evidence>
<protein>
    <submittedName>
        <fullName evidence="3">Uncharacterized protein</fullName>
    </submittedName>
</protein>
<dbReference type="STRING" id="1458461.BN1012_Phect2437"/>
<proteinExistence type="predicted"/>
<feature type="signal peptide" evidence="2">
    <location>
        <begin position="1"/>
        <end position="24"/>
    </location>
</feature>
<dbReference type="Gene3D" id="3.40.50.1820">
    <property type="entry name" value="alpha/beta hydrolase"/>
    <property type="match status" value="1"/>
</dbReference>